<evidence type="ECO:0000256" key="2">
    <source>
        <dbReference type="ARBA" id="ARBA00010793"/>
    </source>
</evidence>
<dbReference type="Pfam" id="PF11891">
    <property type="entry name" value="RETICULATA-like"/>
    <property type="match status" value="1"/>
</dbReference>
<evidence type="ECO:0000256" key="6">
    <source>
        <dbReference type="ARBA" id="ARBA00022946"/>
    </source>
</evidence>
<comment type="subcellular location">
    <subcellularLocation>
        <location evidence="1">Plastid</location>
        <location evidence="1">Chloroplast membrane</location>
        <topology evidence="1">Multi-pass membrane protein</topology>
    </subcellularLocation>
</comment>
<evidence type="ECO:0000256" key="5">
    <source>
        <dbReference type="ARBA" id="ARBA00022692"/>
    </source>
</evidence>
<evidence type="ECO:0000256" key="8">
    <source>
        <dbReference type="ARBA" id="ARBA00023136"/>
    </source>
</evidence>
<name>A0A816KX07_BRANA</name>
<dbReference type="Proteomes" id="UP001295469">
    <property type="component" value="Chromosome C05"/>
</dbReference>
<dbReference type="CDD" id="cd04480">
    <property type="entry name" value="RPA1_DBD_A_like"/>
    <property type="match status" value="1"/>
</dbReference>
<keyword evidence="8" id="KW-0472">Membrane</keyword>
<accession>A0A816KX07</accession>
<reference evidence="10" key="1">
    <citation type="submission" date="2021-01" db="EMBL/GenBank/DDBJ databases">
        <authorList>
            <consortium name="Genoscope - CEA"/>
            <person name="William W."/>
        </authorList>
    </citation>
    <scope>NUCLEOTIDE SEQUENCE</scope>
</reference>
<organism evidence="10">
    <name type="scientific">Brassica napus</name>
    <name type="common">Rape</name>
    <dbReference type="NCBI Taxonomy" id="3708"/>
    <lineage>
        <taxon>Eukaryota</taxon>
        <taxon>Viridiplantae</taxon>
        <taxon>Streptophyta</taxon>
        <taxon>Embryophyta</taxon>
        <taxon>Tracheophyta</taxon>
        <taxon>Spermatophyta</taxon>
        <taxon>Magnoliopsida</taxon>
        <taxon>eudicotyledons</taxon>
        <taxon>Gunneridae</taxon>
        <taxon>Pentapetalae</taxon>
        <taxon>rosids</taxon>
        <taxon>malvids</taxon>
        <taxon>Brassicales</taxon>
        <taxon>Brassicaceae</taxon>
        <taxon>Brassiceae</taxon>
        <taxon>Brassica</taxon>
    </lineage>
</organism>
<dbReference type="InterPro" id="IPR003871">
    <property type="entry name" value="RFA1B/D_OB_1st"/>
</dbReference>
<keyword evidence="7" id="KW-1133">Transmembrane helix</keyword>
<dbReference type="Gene3D" id="2.40.50.140">
    <property type="entry name" value="Nucleic acid-binding proteins"/>
    <property type="match status" value="1"/>
</dbReference>
<feature type="non-terminal residue" evidence="10">
    <location>
        <position position="1"/>
    </location>
</feature>
<evidence type="ECO:0000313" key="10">
    <source>
        <dbReference type="EMBL" id="CAF1928324.1"/>
    </source>
</evidence>
<gene>
    <name evidence="10" type="ORF">DARMORV10_C05P25650.1</name>
</gene>
<protein>
    <submittedName>
        <fullName evidence="10">(rape) hypothetical protein</fullName>
    </submittedName>
</protein>
<comment type="similarity">
    <text evidence="2">Belongs to the RETICULATA family.</text>
</comment>
<dbReference type="EMBL" id="HG994369">
    <property type="protein sequence ID" value="CAF1928324.1"/>
    <property type="molecule type" value="Genomic_DNA"/>
</dbReference>
<dbReference type="SUPFAM" id="SSF50249">
    <property type="entry name" value="Nucleic acid-binding proteins"/>
    <property type="match status" value="1"/>
</dbReference>
<dbReference type="PANTHER" id="PTHR31620:SF14">
    <property type="entry name" value="PROTEIN RETICULATA-RELATED 4, CHLOROPLASTIC"/>
    <property type="match status" value="1"/>
</dbReference>
<evidence type="ECO:0000256" key="4">
    <source>
        <dbReference type="ARBA" id="ARBA00022640"/>
    </source>
</evidence>
<evidence type="ECO:0000256" key="3">
    <source>
        <dbReference type="ARBA" id="ARBA00022528"/>
    </source>
</evidence>
<keyword evidence="3" id="KW-0150">Chloroplast</keyword>
<dbReference type="PANTHER" id="PTHR31620">
    <property type="entry name" value="PROTEIN RETICULATA-RELATED 2, CHLOROPLASTIC-RELATED"/>
    <property type="match status" value="1"/>
</dbReference>
<evidence type="ECO:0000259" key="9">
    <source>
        <dbReference type="Pfam" id="PF02721"/>
    </source>
</evidence>
<keyword evidence="4" id="KW-0934">Plastid</keyword>
<sequence length="252" mass="28432">MTSSGAPVANTAVPNASAANAASVVARLIRFWDSRNINKNNEFMGITIILLDELARIDSMIHCFIPANRSNHYWNDLKTGSIIRLDNFEVARVAHMYKITEHQFVIRFLPSTRISEVETDAPIIKFDRFMFAGFRESLADDLYLAKLAMECGVGVFTKTAAEYERRRENFEVVFADVVIILLCLCVHVRSQEWSETYYSIRSFEIVRGFPVTSRRLDSHGMVEENRGEAALPSARPVLEMTAECGGANSSEH</sequence>
<evidence type="ECO:0000256" key="1">
    <source>
        <dbReference type="ARBA" id="ARBA00004508"/>
    </source>
</evidence>
<dbReference type="Pfam" id="PF02721">
    <property type="entry name" value="DUF223"/>
    <property type="match status" value="1"/>
</dbReference>
<dbReference type="InterPro" id="IPR021825">
    <property type="entry name" value="RETICULATA-related"/>
</dbReference>
<keyword evidence="5" id="KW-0812">Transmembrane</keyword>
<dbReference type="AlphaFoldDB" id="A0A816KX07"/>
<feature type="domain" description="Replication protein A 70 kDa DNA-binding subunit B/D first OB fold" evidence="9">
    <location>
        <begin position="23"/>
        <end position="116"/>
    </location>
</feature>
<keyword evidence="6" id="KW-0809">Transit peptide</keyword>
<dbReference type="InterPro" id="IPR012340">
    <property type="entry name" value="NA-bd_OB-fold"/>
</dbReference>
<evidence type="ECO:0000256" key="7">
    <source>
        <dbReference type="ARBA" id="ARBA00022989"/>
    </source>
</evidence>
<proteinExistence type="inferred from homology"/>
<dbReference type="GO" id="GO:0031969">
    <property type="term" value="C:chloroplast membrane"/>
    <property type="evidence" value="ECO:0007669"/>
    <property type="project" value="UniProtKB-SubCell"/>
</dbReference>